<dbReference type="EMBL" id="JAODUO010000470">
    <property type="protein sequence ID" value="KAK2179828.1"/>
    <property type="molecule type" value="Genomic_DNA"/>
</dbReference>
<protein>
    <submittedName>
        <fullName evidence="1">Uncharacterized protein</fullName>
    </submittedName>
</protein>
<evidence type="ECO:0000313" key="1">
    <source>
        <dbReference type="EMBL" id="KAK2179828.1"/>
    </source>
</evidence>
<name>A0AAD9NT85_RIDPI</name>
<reference evidence="1" key="1">
    <citation type="journal article" date="2023" name="Mol. Biol. Evol.">
        <title>Third-Generation Sequencing Reveals the Adaptive Role of the Epigenome in Three Deep-Sea Polychaetes.</title>
        <authorList>
            <person name="Perez M."/>
            <person name="Aroh O."/>
            <person name="Sun Y."/>
            <person name="Lan Y."/>
            <person name="Juniper S.K."/>
            <person name="Young C.R."/>
            <person name="Angers B."/>
            <person name="Qian P.Y."/>
        </authorList>
    </citation>
    <scope>NUCLEOTIDE SEQUENCE</scope>
    <source>
        <strain evidence="1">R07B-5</strain>
    </source>
</reference>
<dbReference type="Proteomes" id="UP001209878">
    <property type="component" value="Unassembled WGS sequence"/>
</dbReference>
<gene>
    <name evidence="1" type="ORF">NP493_470g01003</name>
</gene>
<sequence length="88" mass="10311">MHCWISPSFSASNFDELLYVSHSDTLLSMRVLRWFARNTRLRHCSSSSESLRSNSTRSSTCPSSIIRRPSLTIDCRICWRVYISCWNF</sequence>
<proteinExistence type="predicted"/>
<comment type="caution">
    <text evidence="1">The sequence shown here is derived from an EMBL/GenBank/DDBJ whole genome shotgun (WGS) entry which is preliminary data.</text>
</comment>
<organism evidence="1 2">
    <name type="scientific">Ridgeia piscesae</name>
    <name type="common">Tubeworm</name>
    <dbReference type="NCBI Taxonomy" id="27915"/>
    <lineage>
        <taxon>Eukaryota</taxon>
        <taxon>Metazoa</taxon>
        <taxon>Spiralia</taxon>
        <taxon>Lophotrochozoa</taxon>
        <taxon>Annelida</taxon>
        <taxon>Polychaeta</taxon>
        <taxon>Sedentaria</taxon>
        <taxon>Canalipalpata</taxon>
        <taxon>Sabellida</taxon>
        <taxon>Siboglinidae</taxon>
        <taxon>Ridgeia</taxon>
    </lineage>
</organism>
<dbReference type="AlphaFoldDB" id="A0AAD9NT85"/>
<accession>A0AAD9NT85</accession>
<keyword evidence="2" id="KW-1185">Reference proteome</keyword>
<evidence type="ECO:0000313" key="2">
    <source>
        <dbReference type="Proteomes" id="UP001209878"/>
    </source>
</evidence>